<dbReference type="Proteomes" id="UP000219167">
    <property type="component" value="Unassembled WGS sequence"/>
</dbReference>
<name>A0A285UV17_9HYPH</name>
<keyword evidence="2" id="KW-1185">Reference proteome</keyword>
<dbReference type="EMBL" id="OBQD01000016">
    <property type="protein sequence ID" value="SOC45527.1"/>
    <property type="molecule type" value="Genomic_DNA"/>
</dbReference>
<protein>
    <submittedName>
        <fullName evidence="1">Uncharacterized protein</fullName>
    </submittedName>
</protein>
<evidence type="ECO:0000313" key="2">
    <source>
        <dbReference type="Proteomes" id="UP000219167"/>
    </source>
</evidence>
<proteinExistence type="predicted"/>
<organism evidence="1 2">
    <name type="scientific">Rhizobium subbaraonis</name>
    <dbReference type="NCBI Taxonomy" id="908946"/>
    <lineage>
        <taxon>Bacteria</taxon>
        <taxon>Pseudomonadati</taxon>
        <taxon>Pseudomonadota</taxon>
        <taxon>Alphaproteobacteria</taxon>
        <taxon>Hyphomicrobiales</taxon>
        <taxon>Rhizobiaceae</taxon>
        <taxon>Rhizobium/Agrobacterium group</taxon>
        <taxon>Rhizobium</taxon>
    </lineage>
</organism>
<accession>A0A285UV17</accession>
<gene>
    <name evidence="1" type="ORF">SAMN05892877_11651</name>
</gene>
<dbReference type="AlphaFoldDB" id="A0A285UV17"/>
<reference evidence="1 2" key="1">
    <citation type="submission" date="2017-08" db="EMBL/GenBank/DDBJ databases">
        <authorList>
            <person name="de Groot N.N."/>
        </authorList>
    </citation>
    <scope>NUCLEOTIDE SEQUENCE [LARGE SCALE GENOMIC DNA]</scope>
    <source>
        <strain evidence="1 2">JC85</strain>
    </source>
</reference>
<evidence type="ECO:0000313" key="1">
    <source>
        <dbReference type="EMBL" id="SOC45527.1"/>
    </source>
</evidence>
<sequence>MSQKVYPVQQPVKDRALIDRTKYDQWYAASVGDPAFA</sequence>